<dbReference type="EMBL" id="LKAQ01000004">
    <property type="protein sequence ID" value="OIQ49605.1"/>
    <property type="molecule type" value="Genomic_DNA"/>
</dbReference>
<keyword evidence="3" id="KW-0276">Fatty acid metabolism</keyword>
<evidence type="ECO:0000313" key="6">
    <source>
        <dbReference type="Proteomes" id="UP000181901"/>
    </source>
</evidence>
<evidence type="ECO:0000256" key="1">
    <source>
        <dbReference type="ARBA" id="ARBA00022450"/>
    </source>
</evidence>
<reference evidence="5 6" key="1">
    <citation type="submission" date="2015-09" db="EMBL/GenBank/DDBJ databases">
        <title>Genome of Desulfovibrio dechloracetivorans BerOc1, a mercury methylating strain isolated from highly hydrocarbons and metals contaminated coastal sediments.</title>
        <authorList>
            <person name="Goni Urriza M."/>
            <person name="Gassie C."/>
            <person name="Bouchez O."/>
            <person name="Klopp C."/>
            <person name="Ranchou-Peyruse A."/>
            <person name="Remy G."/>
        </authorList>
    </citation>
    <scope>NUCLEOTIDE SEQUENCE [LARGE SCALE GENOMIC DNA]</scope>
    <source>
        <strain evidence="5 6">BerOc1</strain>
    </source>
</reference>
<gene>
    <name evidence="5" type="primary">acpP_2</name>
    <name evidence="3" type="synonym">acpP</name>
    <name evidence="5" type="ORF">BerOc1_01530</name>
</gene>
<dbReference type="RefSeq" id="WP_071545104.1">
    <property type="nucleotide sequence ID" value="NZ_LKAQ01000004.1"/>
</dbReference>
<evidence type="ECO:0000256" key="3">
    <source>
        <dbReference type="HAMAP-Rule" id="MF_01217"/>
    </source>
</evidence>
<dbReference type="InterPro" id="IPR009081">
    <property type="entry name" value="PP-bd_ACP"/>
</dbReference>
<dbReference type="Proteomes" id="UP000181901">
    <property type="component" value="Unassembled WGS sequence"/>
</dbReference>
<feature type="domain" description="Carrier" evidence="4">
    <location>
        <begin position="1"/>
        <end position="79"/>
    </location>
</feature>
<keyword evidence="3" id="KW-0444">Lipid biosynthesis</keyword>
<dbReference type="Gene3D" id="1.10.1200.10">
    <property type="entry name" value="ACP-like"/>
    <property type="match status" value="1"/>
</dbReference>
<dbReference type="UniPathway" id="UPA00094"/>
<keyword evidence="3" id="KW-0963">Cytoplasm</keyword>
<comment type="pathway">
    <text evidence="3">Lipid metabolism; fatty acid biosynthesis.</text>
</comment>
<evidence type="ECO:0000313" key="5">
    <source>
        <dbReference type="EMBL" id="OIQ49605.1"/>
    </source>
</evidence>
<name>A0A1J5MSM8_9BACT</name>
<feature type="modified residue" description="O-(pantetheine 4'-phosphoryl)serine" evidence="3">
    <location>
        <position position="39"/>
    </location>
</feature>
<keyword evidence="1 3" id="KW-0596">Phosphopantetheine</keyword>
<dbReference type="GO" id="GO:0000036">
    <property type="term" value="F:acyl carrier activity"/>
    <property type="evidence" value="ECO:0007669"/>
    <property type="project" value="UniProtKB-UniRule"/>
</dbReference>
<dbReference type="AlphaFoldDB" id="A0A1J5MSM8"/>
<comment type="PTM">
    <text evidence="3">4'-phosphopantetheine is transferred from CoA to a specific serine of apo-ACP by AcpS. This modification is essential for activity because fatty acids are bound in thioester linkage to the sulfhydryl of the prosthetic group.</text>
</comment>
<dbReference type="GO" id="GO:0005737">
    <property type="term" value="C:cytoplasm"/>
    <property type="evidence" value="ECO:0007669"/>
    <property type="project" value="UniProtKB-SubCell"/>
</dbReference>
<accession>A0A1J5MSM8</accession>
<dbReference type="PROSITE" id="PS50075">
    <property type="entry name" value="CARRIER"/>
    <property type="match status" value="1"/>
</dbReference>
<organism evidence="5 6">
    <name type="scientific">Pseudodesulfovibrio hydrargyri</name>
    <dbReference type="NCBI Taxonomy" id="2125990"/>
    <lineage>
        <taxon>Bacteria</taxon>
        <taxon>Pseudomonadati</taxon>
        <taxon>Thermodesulfobacteriota</taxon>
        <taxon>Desulfovibrionia</taxon>
        <taxon>Desulfovibrionales</taxon>
        <taxon>Desulfovibrionaceae</taxon>
    </lineage>
</organism>
<dbReference type="SUPFAM" id="SSF47336">
    <property type="entry name" value="ACP-like"/>
    <property type="match status" value="1"/>
</dbReference>
<dbReference type="InterPro" id="IPR036736">
    <property type="entry name" value="ACP-like_sf"/>
</dbReference>
<proteinExistence type="inferred from homology"/>
<keyword evidence="3" id="KW-0275">Fatty acid biosynthesis</keyword>
<dbReference type="InterPro" id="IPR003231">
    <property type="entry name" value="ACP"/>
</dbReference>
<keyword evidence="2 3" id="KW-0597">Phosphoprotein</keyword>
<keyword evidence="3" id="KW-0443">Lipid metabolism</keyword>
<keyword evidence="6" id="KW-1185">Reference proteome</keyword>
<dbReference type="HAMAP" id="MF_01217">
    <property type="entry name" value="Acyl_carrier"/>
    <property type="match status" value="1"/>
</dbReference>
<evidence type="ECO:0000256" key="2">
    <source>
        <dbReference type="ARBA" id="ARBA00022553"/>
    </source>
</evidence>
<dbReference type="Pfam" id="PF00550">
    <property type="entry name" value="PP-binding"/>
    <property type="match status" value="1"/>
</dbReference>
<comment type="caution">
    <text evidence="5">The sequence shown here is derived from an EMBL/GenBank/DDBJ whole genome shotgun (WGS) entry which is preliminary data.</text>
</comment>
<comment type="similarity">
    <text evidence="3">Belongs to the acyl carrier protein (ACP) family.</text>
</comment>
<sequence>MERKEIFNIIREELAGEAALEWEAISPEAELAGELLTESLERFKYLMVLEERFNIEVKEEDAEAWRTINDVIDYLEQHVP</sequence>
<protein>
    <recommendedName>
        <fullName evidence="3">Acyl carrier protein</fullName>
        <shortName evidence="3">ACP</shortName>
    </recommendedName>
</protein>
<comment type="subcellular location">
    <subcellularLocation>
        <location evidence="3">Cytoplasm</location>
    </subcellularLocation>
</comment>
<comment type="function">
    <text evidence="3">Carrier of the growing fatty acid chain in fatty acid biosynthesis.</text>
</comment>
<evidence type="ECO:0000259" key="4">
    <source>
        <dbReference type="PROSITE" id="PS50075"/>
    </source>
</evidence>